<dbReference type="InterPro" id="IPR009779">
    <property type="entry name" value="SSR3"/>
</dbReference>
<dbReference type="AlphaFoldDB" id="T1HHC6"/>
<organism evidence="1 2">
    <name type="scientific">Rhodnius prolixus</name>
    <name type="common">Triatomid bug</name>
    <dbReference type="NCBI Taxonomy" id="13249"/>
    <lineage>
        <taxon>Eukaryota</taxon>
        <taxon>Metazoa</taxon>
        <taxon>Ecdysozoa</taxon>
        <taxon>Arthropoda</taxon>
        <taxon>Hexapoda</taxon>
        <taxon>Insecta</taxon>
        <taxon>Pterygota</taxon>
        <taxon>Neoptera</taxon>
        <taxon>Paraneoptera</taxon>
        <taxon>Hemiptera</taxon>
        <taxon>Heteroptera</taxon>
        <taxon>Panheteroptera</taxon>
        <taxon>Cimicomorpha</taxon>
        <taxon>Reduviidae</taxon>
        <taxon>Triatominae</taxon>
        <taxon>Rhodnius</taxon>
    </lineage>
</organism>
<accession>T1HHC6</accession>
<dbReference type="FunCoup" id="T1HHC6">
    <property type="interactions" value="1140"/>
</dbReference>
<evidence type="ECO:0000313" key="1">
    <source>
        <dbReference type="EnsemblMetazoa" id="RPRC003449-PA"/>
    </source>
</evidence>
<sequence>MPYYGEKETIGGEKLSRSLRRRLAKERALLEKVENHCLSTEPKSKIREQLLYPTVGLITASSPLWLHHSFEELSWKGAQIYLIALTILGCIVLSTLYKDYENYLRPPLARLREPAVAIELSRVEKKYNRKARLDRLHTLKEEVAGKEAAFYSVSIINTFFLTHVTLAYSLCLKSVPPNYSYVVSIILAMLGTVMVSKYIKPNKKCNRTKKNNNLLEW</sequence>
<dbReference type="EnsemblMetazoa" id="RPRC003449-RA">
    <property type="protein sequence ID" value="RPRC003449-PA"/>
    <property type="gene ID" value="RPRC003449"/>
</dbReference>
<proteinExistence type="predicted"/>
<keyword evidence="2" id="KW-1185">Reference proteome</keyword>
<dbReference type="InParanoid" id="T1HHC6"/>
<protein>
    <submittedName>
        <fullName evidence="1">Signal sequence receptor subunit gamma</fullName>
    </submittedName>
</protein>
<dbReference type="Proteomes" id="UP000015103">
    <property type="component" value="Unassembled WGS sequence"/>
</dbReference>
<reference evidence="1" key="1">
    <citation type="submission" date="2015-05" db="UniProtKB">
        <authorList>
            <consortium name="EnsemblMetazoa"/>
        </authorList>
    </citation>
    <scope>IDENTIFICATION</scope>
</reference>
<dbReference type="VEuPathDB" id="VectorBase:RPRC003449"/>
<name>T1HHC6_RHOPR</name>
<dbReference type="Pfam" id="PF07074">
    <property type="entry name" value="TRAP-gamma"/>
    <property type="match status" value="1"/>
</dbReference>
<dbReference type="GO" id="GO:0016020">
    <property type="term" value="C:membrane"/>
    <property type="evidence" value="ECO:0007669"/>
    <property type="project" value="InterPro"/>
</dbReference>
<evidence type="ECO:0000313" key="2">
    <source>
        <dbReference type="Proteomes" id="UP000015103"/>
    </source>
</evidence>
<dbReference type="RefSeq" id="XP_073979185.1">
    <property type="nucleotide sequence ID" value="XM_074123084.1"/>
</dbReference>
<dbReference type="HOGENOM" id="CLU_1273633_0_0_1"/>
<dbReference type="GeneID" id="141451624"/>
<dbReference type="STRING" id="13249.T1HHC6"/>
<dbReference type="EMBL" id="ACPB03017131">
    <property type="status" value="NOT_ANNOTATED_CDS"/>
    <property type="molecule type" value="Genomic_DNA"/>
</dbReference>
<dbReference type="GO" id="GO:0006614">
    <property type="term" value="P:SRP-dependent cotranslational protein targeting to membrane"/>
    <property type="evidence" value="ECO:0007669"/>
    <property type="project" value="InterPro"/>
</dbReference>